<feature type="compositionally biased region" description="Basic and acidic residues" evidence="1">
    <location>
        <begin position="97"/>
        <end position="110"/>
    </location>
</feature>
<dbReference type="AlphaFoldDB" id="A0AAV2PYP1"/>
<evidence type="ECO:0000256" key="1">
    <source>
        <dbReference type="SAM" id="MobiDB-lite"/>
    </source>
</evidence>
<feature type="non-terminal residue" evidence="2">
    <location>
        <position position="250"/>
    </location>
</feature>
<gene>
    <name evidence="2" type="ORF">MNOR_LOCUS4770</name>
</gene>
<evidence type="ECO:0000313" key="2">
    <source>
        <dbReference type="EMBL" id="CAL4065442.1"/>
    </source>
</evidence>
<name>A0AAV2PYP1_MEGNR</name>
<proteinExistence type="predicted"/>
<feature type="region of interest" description="Disordered" evidence="1">
    <location>
        <begin position="96"/>
        <end position="188"/>
    </location>
</feature>
<accession>A0AAV2PYP1</accession>
<dbReference type="Proteomes" id="UP001497623">
    <property type="component" value="Unassembled WGS sequence"/>
</dbReference>
<organism evidence="2 3">
    <name type="scientific">Meganyctiphanes norvegica</name>
    <name type="common">Northern krill</name>
    <name type="synonym">Thysanopoda norvegica</name>
    <dbReference type="NCBI Taxonomy" id="48144"/>
    <lineage>
        <taxon>Eukaryota</taxon>
        <taxon>Metazoa</taxon>
        <taxon>Ecdysozoa</taxon>
        <taxon>Arthropoda</taxon>
        <taxon>Crustacea</taxon>
        <taxon>Multicrustacea</taxon>
        <taxon>Malacostraca</taxon>
        <taxon>Eumalacostraca</taxon>
        <taxon>Eucarida</taxon>
        <taxon>Euphausiacea</taxon>
        <taxon>Euphausiidae</taxon>
        <taxon>Meganyctiphanes</taxon>
    </lineage>
</organism>
<evidence type="ECO:0000313" key="3">
    <source>
        <dbReference type="Proteomes" id="UP001497623"/>
    </source>
</evidence>
<dbReference type="EMBL" id="CAXKWB010001777">
    <property type="protein sequence ID" value="CAL4065442.1"/>
    <property type="molecule type" value="Genomic_DNA"/>
</dbReference>
<feature type="compositionally biased region" description="Acidic residues" evidence="1">
    <location>
        <begin position="165"/>
        <end position="181"/>
    </location>
</feature>
<reference evidence="2 3" key="1">
    <citation type="submission" date="2024-05" db="EMBL/GenBank/DDBJ databases">
        <authorList>
            <person name="Wallberg A."/>
        </authorList>
    </citation>
    <scope>NUCLEOTIDE SEQUENCE [LARGE SCALE GENOMIC DNA]</scope>
</reference>
<keyword evidence="3" id="KW-1185">Reference proteome</keyword>
<protein>
    <submittedName>
        <fullName evidence="2">Uncharacterized protein</fullName>
    </submittedName>
</protein>
<sequence>MLSAVNVRLEQRGAVQFCARLGRSPSETHHLLKSAYQQDALRKAATRTYHKRYQTMGTDVYNVSPKVKKTRTRRLRKSDQVHKDNTDLVNYIISQQAHREHGSDGSRSEIDSLGNSDTYTDESSIVNSDNFTDVGDFENESIGNNDNFPDAGGDFESENMSNSDDYIDLPDVAPDDEDDSVDSFHHDSSLNSSVKDILIKNAESAEKNKRVRKLQSNFPFKNKNPIMMSSDNKKKSKSNAHGFYLKLNGE</sequence>
<feature type="compositionally biased region" description="Polar residues" evidence="1">
    <location>
        <begin position="113"/>
        <end position="131"/>
    </location>
</feature>
<feature type="region of interest" description="Disordered" evidence="1">
    <location>
        <begin position="220"/>
        <end position="242"/>
    </location>
</feature>
<comment type="caution">
    <text evidence="2">The sequence shown here is derived from an EMBL/GenBank/DDBJ whole genome shotgun (WGS) entry which is preliminary data.</text>
</comment>